<feature type="transmembrane region" description="Helical" evidence="2">
    <location>
        <begin position="33"/>
        <end position="58"/>
    </location>
</feature>
<evidence type="ECO:0000313" key="3">
    <source>
        <dbReference type="EMBL" id="MFD1722442.1"/>
    </source>
</evidence>
<dbReference type="InterPro" id="IPR006311">
    <property type="entry name" value="TAT_signal"/>
</dbReference>
<comment type="caution">
    <text evidence="3">The sequence shown here is derived from an EMBL/GenBank/DDBJ whole genome shotgun (WGS) entry which is preliminary data.</text>
</comment>
<organism evidence="3 4">
    <name type="scientific">Amnibacterium endophyticum</name>
    <dbReference type="NCBI Taxonomy" id="2109337"/>
    <lineage>
        <taxon>Bacteria</taxon>
        <taxon>Bacillati</taxon>
        <taxon>Actinomycetota</taxon>
        <taxon>Actinomycetes</taxon>
        <taxon>Micrococcales</taxon>
        <taxon>Microbacteriaceae</taxon>
        <taxon>Amnibacterium</taxon>
    </lineage>
</organism>
<dbReference type="EMBL" id="JBHUEA010000020">
    <property type="protein sequence ID" value="MFD1722442.1"/>
    <property type="molecule type" value="Genomic_DNA"/>
</dbReference>
<keyword evidence="2" id="KW-1133">Transmembrane helix</keyword>
<dbReference type="Proteomes" id="UP001597347">
    <property type="component" value="Unassembled WGS sequence"/>
</dbReference>
<proteinExistence type="predicted"/>
<feature type="region of interest" description="Disordered" evidence="1">
    <location>
        <begin position="1"/>
        <end position="23"/>
    </location>
</feature>
<evidence type="ECO:0000313" key="4">
    <source>
        <dbReference type="Proteomes" id="UP001597347"/>
    </source>
</evidence>
<evidence type="ECO:0000256" key="1">
    <source>
        <dbReference type="SAM" id="MobiDB-lite"/>
    </source>
</evidence>
<reference evidence="4" key="1">
    <citation type="journal article" date="2019" name="Int. J. Syst. Evol. Microbiol.">
        <title>The Global Catalogue of Microorganisms (GCM) 10K type strain sequencing project: providing services to taxonomists for standard genome sequencing and annotation.</title>
        <authorList>
            <consortium name="The Broad Institute Genomics Platform"/>
            <consortium name="The Broad Institute Genome Sequencing Center for Infectious Disease"/>
            <person name="Wu L."/>
            <person name="Ma J."/>
        </authorList>
    </citation>
    <scope>NUCLEOTIDE SEQUENCE [LARGE SCALE GENOMIC DNA]</scope>
    <source>
        <strain evidence="4">CGMCC 1.12471</strain>
    </source>
</reference>
<sequence>MIEPDKDRRRGQRRAKAAAAREAARRAERRRSILLRAGLAAAGLAVLGGVTAGIAAAAQPPALPAPAAATGGGAPPWPAPTDPTEGIRAAGLDFSRMTGDHFHSHLNIRIDGDPVPVPANLGIVAATGRMSELHTHDTSGLLHIESDSRGHRYTLGQVFTEWGVRLQQGRIGSRADEQGRTLRAYIDGKPTTGNPAEIELLPHRQVALVYGTALDQQNPPPTYQFAPGD</sequence>
<keyword evidence="4" id="KW-1185">Reference proteome</keyword>
<evidence type="ECO:0000256" key="2">
    <source>
        <dbReference type="SAM" id="Phobius"/>
    </source>
</evidence>
<keyword evidence="2" id="KW-0812">Transmembrane</keyword>
<protein>
    <submittedName>
        <fullName evidence="3">Uncharacterized protein</fullName>
    </submittedName>
</protein>
<dbReference type="PROSITE" id="PS51318">
    <property type="entry name" value="TAT"/>
    <property type="match status" value="1"/>
</dbReference>
<accession>A0ABW4LIT1</accession>
<gene>
    <name evidence="3" type="ORF">ACFSBI_12865</name>
</gene>
<name>A0ABW4LIT1_9MICO</name>
<dbReference type="RefSeq" id="WP_377935533.1">
    <property type="nucleotide sequence ID" value="NZ_JBHUEA010000020.1"/>
</dbReference>
<keyword evidence="2" id="KW-0472">Membrane</keyword>